<dbReference type="InterPro" id="IPR036396">
    <property type="entry name" value="Cyt_P450_sf"/>
</dbReference>
<protein>
    <submittedName>
        <fullName evidence="6">Uncharacterized protein</fullName>
    </submittedName>
</protein>
<dbReference type="EMBL" id="GL988040">
    <property type="protein sequence ID" value="EGS22408.1"/>
    <property type="molecule type" value="Genomic_DNA"/>
</dbReference>
<evidence type="ECO:0000256" key="1">
    <source>
        <dbReference type="ARBA" id="ARBA00022617"/>
    </source>
</evidence>
<keyword evidence="5" id="KW-1133">Transmembrane helix</keyword>
<keyword evidence="3 4" id="KW-0408">Iron</keyword>
<dbReference type="SUPFAM" id="SSF48264">
    <property type="entry name" value="Cytochrome P450"/>
    <property type="match status" value="1"/>
</dbReference>
<dbReference type="RefSeq" id="XP_006692427.1">
    <property type="nucleotide sequence ID" value="XM_006692364.1"/>
</dbReference>
<dbReference type="InterPro" id="IPR002401">
    <property type="entry name" value="Cyt_P450_E_grp-I"/>
</dbReference>
<reference evidence="6 7" key="1">
    <citation type="journal article" date="2011" name="Cell">
        <title>Insight into structure and assembly of the nuclear pore complex by utilizing the genome of a eukaryotic thermophile.</title>
        <authorList>
            <person name="Amlacher S."/>
            <person name="Sarges P."/>
            <person name="Flemming D."/>
            <person name="van Noort V."/>
            <person name="Kunze R."/>
            <person name="Devos D.P."/>
            <person name="Arumugam M."/>
            <person name="Bork P."/>
            <person name="Hurt E."/>
        </authorList>
    </citation>
    <scope>NUCLEOTIDE SEQUENCE [LARGE SCALE GENOMIC DNA]</scope>
    <source>
        <strain evidence="7">DSM 1495 / CBS 144.50 / IMI 039719</strain>
    </source>
</reference>
<comment type="cofactor">
    <cofactor evidence="4">
        <name>heme</name>
        <dbReference type="ChEBI" id="CHEBI:30413"/>
    </cofactor>
</comment>
<dbReference type="Pfam" id="PF00067">
    <property type="entry name" value="p450"/>
    <property type="match status" value="1"/>
</dbReference>
<keyword evidence="5" id="KW-0812">Transmembrane</keyword>
<evidence type="ECO:0000256" key="2">
    <source>
        <dbReference type="ARBA" id="ARBA00022723"/>
    </source>
</evidence>
<evidence type="ECO:0000256" key="4">
    <source>
        <dbReference type="PIRSR" id="PIRSR602401-1"/>
    </source>
</evidence>
<organism evidence="7">
    <name type="scientific">Chaetomium thermophilum (strain DSM 1495 / CBS 144.50 / IMI 039719)</name>
    <name type="common">Thermochaetoides thermophila</name>
    <dbReference type="NCBI Taxonomy" id="759272"/>
    <lineage>
        <taxon>Eukaryota</taxon>
        <taxon>Fungi</taxon>
        <taxon>Dikarya</taxon>
        <taxon>Ascomycota</taxon>
        <taxon>Pezizomycotina</taxon>
        <taxon>Sordariomycetes</taxon>
        <taxon>Sordariomycetidae</taxon>
        <taxon>Sordariales</taxon>
        <taxon>Chaetomiaceae</taxon>
        <taxon>Thermochaetoides</taxon>
    </lineage>
</organism>
<dbReference type="OrthoDB" id="1470350at2759"/>
<dbReference type="GO" id="GO:0004497">
    <property type="term" value="F:monooxygenase activity"/>
    <property type="evidence" value="ECO:0007669"/>
    <property type="project" value="InterPro"/>
</dbReference>
<evidence type="ECO:0000256" key="3">
    <source>
        <dbReference type="ARBA" id="ARBA00023004"/>
    </source>
</evidence>
<dbReference type="GO" id="GO:0020037">
    <property type="term" value="F:heme binding"/>
    <property type="evidence" value="ECO:0007669"/>
    <property type="project" value="InterPro"/>
</dbReference>
<sequence>MAVDIFGYGFSTREAVYFALGLLLLAFVVHRVQRWLPLRHVPVQDIHQLSEKYGPVIRVAPTQVVVMDSDALYRISGARTEYRKSEWYKIHRILREDDHVSNIRDPELRKDRLKRVMPAYTGRDTEDLEKGFDRAISSFIRLIDRKYACNPGDCVPMDFGEKAHFYTLDAIGEIAYSEPFGILEKDSDIDNIIVTLKSGLPVIVALGYNMNIWGLLQKWPIYLLQPHEGQEVGLGAMIKSVDKVITKRLSLDDKSKRDILQSFIDHGLPLSALRQEVGLQFLAGSDTVASFLRTTFLQLLTNPTAYHALQVELDAFYSSSPSESDISSENIISDAQARTLPYLQAVVREGLRLFPPATSCPFPKVVPHSTISATFSLSSPTITKQGDVIQGVYLPPGTEIDTALGVYGICRDKQFWGADADCFRPERWLQAEKEVKVVAGDAAEDTRFAQMLRKVELVFGSVQYVCAGRSLAYVEMRKVIAELMRRYNWSLVDPLKPPIIVNNGVWETRDFWVRAEKR</sequence>
<proteinExistence type="predicted"/>
<keyword evidence="7" id="KW-1185">Reference proteome</keyword>
<keyword evidence="2 4" id="KW-0479">Metal-binding</keyword>
<dbReference type="InterPro" id="IPR001128">
    <property type="entry name" value="Cyt_P450"/>
</dbReference>
<dbReference type="PRINTS" id="PR00463">
    <property type="entry name" value="EP450I"/>
</dbReference>
<keyword evidence="5" id="KW-0472">Membrane</keyword>
<dbReference type="GO" id="GO:0005506">
    <property type="term" value="F:iron ion binding"/>
    <property type="evidence" value="ECO:0007669"/>
    <property type="project" value="InterPro"/>
</dbReference>
<evidence type="ECO:0000313" key="7">
    <source>
        <dbReference type="Proteomes" id="UP000008066"/>
    </source>
</evidence>
<dbReference type="PANTHER" id="PTHR24305">
    <property type="entry name" value="CYTOCHROME P450"/>
    <property type="match status" value="1"/>
</dbReference>
<gene>
    <name evidence="6" type="ORF">CTHT_0019410</name>
</gene>
<accession>G0S325</accession>
<evidence type="ECO:0000256" key="5">
    <source>
        <dbReference type="SAM" id="Phobius"/>
    </source>
</evidence>
<feature type="binding site" description="axial binding residue" evidence="4">
    <location>
        <position position="466"/>
    </location>
    <ligand>
        <name>heme</name>
        <dbReference type="ChEBI" id="CHEBI:30413"/>
    </ligand>
    <ligandPart>
        <name>Fe</name>
        <dbReference type="ChEBI" id="CHEBI:18248"/>
    </ligandPart>
</feature>
<name>G0S325_CHATD</name>
<evidence type="ECO:0000313" key="6">
    <source>
        <dbReference type="EMBL" id="EGS22408.1"/>
    </source>
</evidence>
<dbReference type="eggNOG" id="KOG0156">
    <property type="taxonomic scope" value="Eukaryota"/>
</dbReference>
<dbReference type="AlphaFoldDB" id="G0S325"/>
<dbReference type="Proteomes" id="UP000008066">
    <property type="component" value="Unassembled WGS sequence"/>
</dbReference>
<dbReference type="Gene3D" id="1.10.630.10">
    <property type="entry name" value="Cytochrome P450"/>
    <property type="match status" value="1"/>
</dbReference>
<dbReference type="HOGENOM" id="CLU_001570_14_0_1"/>
<dbReference type="KEGG" id="cthr:CTHT_0019410"/>
<feature type="transmembrane region" description="Helical" evidence="5">
    <location>
        <begin position="15"/>
        <end position="32"/>
    </location>
</feature>
<dbReference type="GO" id="GO:0016705">
    <property type="term" value="F:oxidoreductase activity, acting on paired donors, with incorporation or reduction of molecular oxygen"/>
    <property type="evidence" value="ECO:0007669"/>
    <property type="project" value="InterPro"/>
</dbReference>
<dbReference type="OMA" id="WYTIARI"/>
<dbReference type="InterPro" id="IPR050121">
    <property type="entry name" value="Cytochrome_P450_monoxygenase"/>
</dbReference>
<dbReference type="PRINTS" id="PR00385">
    <property type="entry name" value="P450"/>
</dbReference>
<dbReference type="GeneID" id="18255979"/>
<keyword evidence="1 4" id="KW-0349">Heme</keyword>
<dbReference type="PANTHER" id="PTHR24305:SF168">
    <property type="entry name" value="P450, PUTATIVE (EUROFUNG)-RELATED"/>
    <property type="match status" value="1"/>
</dbReference>